<accession>A0A5C1QEH8</accession>
<reference evidence="1 2" key="2">
    <citation type="submission" date="2019-09" db="EMBL/GenBank/DDBJ databases">
        <title>Complete Genome Sequence and Methylome Analysis of free living Spirochaetas.</title>
        <authorList>
            <person name="Leshcheva N."/>
            <person name="Mikheeva N."/>
        </authorList>
    </citation>
    <scope>NUCLEOTIDE SEQUENCE [LARGE SCALE GENOMIC DNA]</scope>
    <source>
        <strain evidence="1 2">P</strain>
    </source>
</reference>
<organism evidence="1 2">
    <name type="scientific">Thiospirochaeta perfilievii</name>
    <dbReference type="NCBI Taxonomy" id="252967"/>
    <lineage>
        <taxon>Bacteria</taxon>
        <taxon>Pseudomonadati</taxon>
        <taxon>Spirochaetota</taxon>
        <taxon>Spirochaetia</taxon>
        <taxon>Spirochaetales</taxon>
        <taxon>Spirochaetaceae</taxon>
        <taxon>Thiospirochaeta</taxon>
    </lineage>
</organism>
<dbReference type="KEGG" id="sper:EW093_14165"/>
<dbReference type="InterPro" id="IPR024492">
    <property type="entry name" value="DUF2764"/>
</dbReference>
<name>A0A5C1QEH8_9SPIO</name>
<dbReference type="RefSeq" id="WP_149569030.1">
    <property type="nucleotide sequence ID" value="NZ_CP035807.1"/>
</dbReference>
<evidence type="ECO:0000313" key="2">
    <source>
        <dbReference type="Proteomes" id="UP000323824"/>
    </source>
</evidence>
<reference evidence="1 2" key="1">
    <citation type="submission" date="2019-02" db="EMBL/GenBank/DDBJ databases">
        <authorList>
            <person name="Fomenkov A."/>
            <person name="Dubinina G."/>
            <person name="Grabovich M."/>
            <person name="Vincze T."/>
            <person name="Roberts R.J."/>
        </authorList>
    </citation>
    <scope>NUCLEOTIDE SEQUENCE [LARGE SCALE GENOMIC DNA]</scope>
    <source>
        <strain evidence="1 2">P</strain>
    </source>
</reference>
<dbReference type="OrthoDB" id="5417808at2"/>
<evidence type="ECO:0000313" key="1">
    <source>
        <dbReference type="EMBL" id="QEN05797.1"/>
    </source>
</evidence>
<dbReference type="Pfam" id="PF10962">
    <property type="entry name" value="DUF2764"/>
    <property type="match status" value="1"/>
</dbReference>
<dbReference type="AlphaFoldDB" id="A0A5C1QEH8"/>
<dbReference type="Proteomes" id="UP000323824">
    <property type="component" value="Chromosome"/>
</dbReference>
<gene>
    <name evidence="1" type="ORF">EW093_14165</name>
</gene>
<sequence length="185" mass="21170">MGQYYFTAASLPILSLESIPSITLESFLSTCELHLSKRDFKILFNSSIKIPENENSLSGVAKVCWDWEKSLRNELAKLRAAKINKSAEEYVRTGDMVFDTQRIASEAFKIESPLEAETYLNVARLSFLESLSVGHYFDITFLVIYYLKLQILDRISNFDTDKGFKKYKEIYKNILTAYEAGGSEI</sequence>
<dbReference type="EMBL" id="CP035807">
    <property type="protein sequence ID" value="QEN05797.1"/>
    <property type="molecule type" value="Genomic_DNA"/>
</dbReference>
<proteinExistence type="predicted"/>
<protein>
    <submittedName>
        <fullName evidence="1">DUF2764 family protein</fullName>
    </submittedName>
</protein>
<keyword evidence="2" id="KW-1185">Reference proteome</keyword>